<keyword evidence="5 9" id="KW-0560">Oxidoreductase</keyword>
<evidence type="ECO:0000313" key="11">
    <source>
        <dbReference type="EMBL" id="PWY91479.1"/>
    </source>
</evidence>
<feature type="chain" id="PRO_5016316872" evidence="10">
    <location>
        <begin position="21"/>
        <end position="507"/>
    </location>
</feature>
<dbReference type="InterPro" id="IPR050121">
    <property type="entry name" value="Cytochrome_P450_monoxygenase"/>
</dbReference>
<keyword evidence="12" id="KW-1185">Reference proteome</keyword>
<dbReference type="Gene3D" id="1.10.630.10">
    <property type="entry name" value="Cytochrome P450"/>
    <property type="match status" value="1"/>
</dbReference>
<dbReference type="Pfam" id="PF00067">
    <property type="entry name" value="p450"/>
    <property type="match status" value="1"/>
</dbReference>
<dbReference type="InterPro" id="IPR036396">
    <property type="entry name" value="Cyt_P450_sf"/>
</dbReference>
<evidence type="ECO:0000256" key="8">
    <source>
        <dbReference type="PIRSR" id="PIRSR602401-1"/>
    </source>
</evidence>
<sequence length="507" mass="58169">MHPLMLLILPFILYTATCLARLIHAALTNPSLLAIPGPFLARFTRLWYFSHVRKGRFEWDNINLHDRYGPVIRITPDHYSISDRAAMKTIYGPGSQFAKSAWYDGWGHPDPSKTSLFSDRNVKRHAENKKRYSSLYSMTSLIHYEEFVDRCADIFSQRLTEFAQRGESFNLGHWFQCYAFDVIGDITFGQRFGFLDQGQDVEGAINAVEKVMDFSTLAGIYPEWHSALYHTLGRLNLSGPGGRSLIMRYVEDKIQQFNSRSNRKPEQDQGTLKTQAFMEKMVLARNKDPEKVNDRHLLMMGVSNLTAGSDTTSVSLSSIIYELLRNPAALRRLRHEINEFEEQGRCSNRVTFKESQDMPYLQAVMKEAIRMHSATGLPLWRVVPAGGAEISGHFFPGGTVVGINTWVAHYDESVFPDAKSFRPERWIEAESNPEKLKVMNEMYMPFGLGSRTCIGKHISILEMSKLIPRVVRDFDFELENQTWTTRNMWFVKPTDFVVKAHLRAKSP</sequence>
<dbReference type="InterPro" id="IPR002401">
    <property type="entry name" value="Cyt_P450_E_grp-I"/>
</dbReference>
<evidence type="ECO:0000256" key="7">
    <source>
        <dbReference type="ARBA" id="ARBA00023033"/>
    </source>
</evidence>
<dbReference type="InterPro" id="IPR017972">
    <property type="entry name" value="Cyt_P450_CS"/>
</dbReference>
<dbReference type="PRINTS" id="PR00463">
    <property type="entry name" value="EP450I"/>
</dbReference>
<keyword evidence="3 8" id="KW-0349">Heme</keyword>
<evidence type="ECO:0000256" key="4">
    <source>
        <dbReference type="ARBA" id="ARBA00022723"/>
    </source>
</evidence>
<dbReference type="GO" id="GO:0020037">
    <property type="term" value="F:heme binding"/>
    <property type="evidence" value="ECO:0007669"/>
    <property type="project" value="InterPro"/>
</dbReference>
<dbReference type="FunFam" id="1.10.630.10:FF:000050">
    <property type="entry name" value="Cytochrome P450 monooxygenase"/>
    <property type="match status" value="1"/>
</dbReference>
<accession>A0A317WYN3</accession>
<dbReference type="OrthoDB" id="3934656at2759"/>
<dbReference type="AlphaFoldDB" id="A0A317WYN3"/>
<evidence type="ECO:0000256" key="1">
    <source>
        <dbReference type="ARBA" id="ARBA00001971"/>
    </source>
</evidence>
<evidence type="ECO:0000256" key="6">
    <source>
        <dbReference type="ARBA" id="ARBA00023004"/>
    </source>
</evidence>
<dbReference type="GO" id="GO:0016705">
    <property type="term" value="F:oxidoreductase activity, acting on paired donors, with incorporation or reduction of molecular oxygen"/>
    <property type="evidence" value="ECO:0007669"/>
    <property type="project" value="InterPro"/>
</dbReference>
<dbReference type="InterPro" id="IPR001128">
    <property type="entry name" value="Cyt_P450"/>
</dbReference>
<protein>
    <submittedName>
        <fullName evidence="11">Cytochrome protein</fullName>
    </submittedName>
</protein>
<evidence type="ECO:0000256" key="5">
    <source>
        <dbReference type="ARBA" id="ARBA00023002"/>
    </source>
</evidence>
<comment type="cofactor">
    <cofactor evidence="1 8">
        <name>heme</name>
        <dbReference type="ChEBI" id="CHEBI:30413"/>
    </cofactor>
</comment>
<feature type="binding site" description="axial binding residue" evidence="8">
    <location>
        <position position="453"/>
    </location>
    <ligand>
        <name>heme</name>
        <dbReference type="ChEBI" id="CHEBI:30413"/>
    </ligand>
    <ligandPart>
        <name>Fe</name>
        <dbReference type="ChEBI" id="CHEBI:18248"/>
    </ligandPart>
</feature>
<dbReference type="PANTHER" id="PTHR24305:SF188">
    <property type="entry name" value="P450, PUTATIVE (EUROFUNG)-RELATED"/>
    <property type="match status" value="1"/>
</dbReference>
<dbReference type="SUPFAM" id="SSF48264">
    <property type="entry name" value="Cytochrome P450"/>
    <property type="match status" value="1"/>
</dbReference>
<reference evidence="11 12" key="1">
    <citation type="submission" date="2016-12" db="EMBL/GenBank/DDBJ databases">
        <title>The genomes of Aspergillus section Nigri reveals drivers in fungal speciation.</title>
        <authorList>
            <consortium name="DOE Joint Genome Institute"/>
            <person name="Vesth T.C."/>
            <person name="Nybo J."/>
            <person name="Theobald S."/>
            <person name="Brandl J."/>
            <person name="Frisvad J.C."/>
            <person name="Nielsen K.F."/>
            <person name="Lyhne E.K."/>
            <person name="Kogle M.E."/>
            <person name="Kuo A."/>
            <person name="Riley R."/>
            <person name="Clum A."/>
            <person name="Nolan M."/>
            <person name="Lipzen A."/>
            <person name="Salamov A."/>
            <person name="Henrissat B."/>
            <person name="Wiebenga A."/>
            <person name="De Vries R.P."/>
            <person name="Grigoriev I.V."/>
            <person name="Mortensen U.H."/>
            <person name="Andersen M.R."/>
            <person name="Baker S.E."/>
        </authorList>
    </citation>
    <scope>NUCLEOTIDE SEQUENCE [LARGE SCALE GENOMIC DNA]</scope>
    <source>
        <strain evidence="11 12">CBS 115572</strain>
    </source>
</reference>
<evidence type="ECO:0000256" key="3">
    <source>
        <dbReference type="ARBA" id="ARBA00022617"/>
    </source>
</evidence>
<dbReference type="GO" id="GO:0005506">
    <property type="term" value="F:iron ion binding"/>
    <property type="evidence" value="ECO:0007669"/>
    <property type="project" value="InterPro"/>
</dbReference>
<dbReference type="PANTHER" id="PTHR24305">
    <property type="entry name" value="CYTOCHROME P450"/>
    <property type="match status" value="1"/>
</dbReference>
<evidence type="ECO:0000313" key="12">
    <source>
        <dbReference type="Proteomes" id="UP000246702"/>
    </source>
</evidence>
<evidence type="ECO:0000256" key="9">
    <source>
        <dbReference type="RuleBase" id="RU000461"/>
    </source>
</evidence>
<dbReference type="EMBL" id="MSFK01000009">
    <property type="protein sequence ID" value="PWY91479.1"/>
    <property type="molecule type" value="Genomic_DNA"/>
</dbReference>
<keyword evidence="4 8" id="KW-0479">Metal-binding</keyword>
<keyword evidence="6 8" id="KW-0408">Iron</keyword>
<keyword evidence="10" id="KW-0732">Signal</keyword>
<comment type="similarity">
    <text evidence="2 9">Belongs to the cytochrome P450 family.</text>
</comment>
<comment type="caution">
    <text evidence="11">The sequence shown here is derived from an EMBL/GenBank/DDBJ whole genome shotgun (WGS) entry which is preliminary data.</text>
</comment>
<dbReference type="CDD" id="cd11060">
    <property type="entry name" value="CYP57A1-like"/>
    <property type="match status" value="1"/>
</dbReference>
<evidence type="ECO:0000256" key="2">
    <source>
        <dbReference type="ARBA" id="ARBA00010617"/>
    </source>
</evidence>
<organism evidence="11 12">
    <name type="scientific">Aspergillus sclerotioniger CBS 115572</name>
    <dbReference type="NCBI Taxonomy" id="1450535"/>
    <lineage>
        <taxon>Eukaryota</taxon>
        <taxon>Fungi</taxon>
        <taxon>Dikarya</taxon>
        <taxon>Ascomycota</taxon>
        <taxon>Pezizomycotina</taxon>
        <taxon>Eurotiomycetes</taxon>
        <taxon>Eurotiomycetidae</taxon>
        <taxon>Eurotiales</taxon>
        <taxon>Aspergillaceae</taxon>
        <taxon>Aspergillus</taxon>
        <taxon>Aspergillus subgen. Circumdati</taxon>
    </lineage>
</organism>
<dbReference type="STRING" id="1450535.A0A317WYN3"/>
<proteinExistence type="inferred from homology"/>
<dbReference type="PROSITE" id="PS00086">
    <property type="entry name" value="CYTOCHROME_P450"/>
    <property type="match status" value="1"/>
</dbReference>
<dbReference type="PRINTS" id="PR00385">
    <property type="entry name" value="P450"/>
</dbReference>
<dbReference type="Proteomes" id="UP000246702">
    <property type="component" value="Unassembled WGS sequence"/>
</dbReference>
<dbReference type="RefSeq" id="XP_025469207.1">
    <property type="nucleotide sequence ID" value="XM_025614450.1"/>
</dbReference>
<gene>
    <name evidence="11" type="ORF">BO94DRAFT_564823</name>
</gene>
<evidence type="ECO:0000256" key="10">
    <source>
        <dbReference type="SAM" id="SignalP"/>
    </source>
</evidence>
<feature type="signal peptide" evidence="10">
    <location>
        <begin position="1"/>
        <end position="20"/>
    </location>
</feature>
<dbReference type="GeneID" id="37116593"/>
<name>A0A317WYN3_9EURO</name>
<keyword evidence="7 9" id="KW-0503">Monooxygenase</keyword>
<dbReference type="GO" id="GO:0004497">
    <property type="term" value="F:monooxygenase activity"/>
    <property type="evidence" value="ECO:0007669"/>
    <property type="project" value="UniProtKB-KW"/>
</dbReference>